<gene>
    <name evidence="1" type="ORF">ABIC20_004592</name>
</gene>
<comment type="caution">
    <text evidence="1">The sequence shown here is derived from an EMBL/GenBank/DDBJ whole genome shotgun (WGS) entry which is preliminary data.</text>
</comment>
<dbReference type="EMBL" id="JBEPNW010000002">
    <property type="protein sequence ID" value="MET3867283.1"/>
    <property type="molecule type" value="Genomic_DNA"/>
</dbReference>
<reference evidence="1 2" key="1">
    <citation type="submission" date="2024-06" db="EMBL/GenBank/DDBJ databases">
        <title>Genomics of switchgrass bacterial isolates.</title>
        <authorList>
            <person name="Shade A."/>
        </authorList>
    </citation>
    <scope>NUCLEOTIDE SEQUENCE [LARGE SCALE GENOMIC DNA]</scope>
    <source>
        <strain evidence="1 2">PvP084</strain>
    </source>
</reference>
<organism evidence="1 2">
    <name type="scientific">Methylobacterium radiotolerans</name>
    <dbReference type="NCBI Taxonomy" id="31998"/>
    <lineage>
        <taxon>Bacteria</taxon>
        <taxon>Pseudomonadati</taxon>
        <taxon>Pseudomonadota</taxon>
        <taxon>Alphaproteobacteria</taxon>
        <taxon>Hyphomicrobiales</taxon>
        <taxon>Methylobacteriaceae</taxon>
        <taxon>Methylobacterium</taxon>
    </lineage>
</organism>
<dbReference type="RefSeq" id="WP_063110544.1">
    <property type="nucleotide sequence ID" value="NZ_JBEPNV010000001.1"/>
</dbReference>
<protein>
    <submittedName>
        <fullName evidence="1">Uncharacterized protein</fullName>
    </submittedName>
</protein>
<keyword evidence="2" id="KW-1185">Reference proteome</keyword>
<evidence type="ECO:0000313" key="1">
    <source>
        <dbReference type="EMBL" id="MET3867283.1"/>
    </source>
</evidence>
<dbReference type="Proteomes" id="UP001549119">
    <property type="component" value="Unassembled WGS sequence"/>
</dbReference>
<accession>A0ABV2NLB8</accession>
<proteinExistence type="predicted"/>
<name>A0ABV2NLB8_9HYPH</name>
<sequence length="197" mass="22280">MTIRKRPARHDPDNPLVTLVSLSKALEMPQVMDLLKKVLPQPDYDVAGMIETLNRISNVVGSDRELEARFWPKHVEIDDMASAPNPENVKPIPLRELVSDEERRRRRDMVVKVGRCLYGEAWQTPLARALSEAGGRPMTQNRIAHWLHDGVQARPVPGWIMPALRAVAEARIEELLRNVAEVRELYAAEDRGEVSAA</sequence>
<evidence type="ECO:0000313" key="2">
    <source>
        <dbReference type="Proteomes" id="UP001549119"/>
    </source>
</evidence>